<feature type="region of interest" description="Disordered" evidence="1">
    <location>
        <begin position="177"/>
        <end position="199"/>
    </location>
</feature>
<accession>A0AAD6VAF3</accession>
<evidence type="ECO:0000256" key="1">
    <source>
        <dbReference type="SAM" id="MobiDB-lite"/>
    </source>
</evidence>
<proteinExistence type="predicted"/>
<reference evidence="2" key="1">
    <citation type="submission" date="2023-03" db="EMBL/GenBank/DDBJ databases">
        <title>Massive genome expansion in bonnet fungi (Mycena s.s.) driven by repeated elements and novel gene families across ecological guilds.</title>
        <authorList>
            <consortium name="Lawrence Berkeley National Laboratory"/>
            <person name="Harder C.B."/>
            <person name="Miyauchi S."/>
            <person name="Viragh M."/>
            <person name="Kuo A."/>
            <person name="Thoen E."/>
            <person name="Andreopoulos B."/>
            <person name="Lu D."/>
            <person name="Skrede I."/>
            <person name="Drula E."/>
            <person name="Henrissat B."/>
            <person name="Morin E."/>
            <person name="Kohler A."/>
            <person name="Barry K."/>
            <person name="LaButti K."/>
            <person name="Morin E."/>
            <person name="Salamov A."/>
            <person name="Lipzen A."/>
            <person name="Mereny Z."/>
            <person name="Hegedus B."/>
            <person name="Baldrian P."/>
            <person name="Stursova M."/>
            <person name="Weitz H."/>
            <person name="Taylor A."/>
            <person name="Grigoriev I.V."/>
            <person name="Nagy L.G."/>
            <person name="Martin F."/>
            <person name="Kauserud H."/>
        </authorList>
    </citation>
    <scope>NUCLEOTIDE SEQUENCE</scope>
    <source>
        <strain evidence="2">9144</strain>
    </source>
</reference>
<dbReference type="Proteomes" id="UP001219525">
    <property type="component" value="Unassembled WGS sequence"/>
</dbReference>
<keyword evidence="3" id="KW-1185">Reference proteome</keyword>
<evidence type="ECO:0000313" key="2">
    <source>
        <dbReference type="EMBL" id="KAJ7204144.1"/>
    </source>
</evidence>
<dbReference type="AlphaFoldDB" id="A0AAD6VAF3"/>
<sequence>MWDSRSIVDDYNFSTVHGVSPATRAVGNGEIIRHIAILPPTKPGNSGGLRRRNRFELVKGPCYWPQGNLLSTLPEKGNKRHIEPPRQISISRSDSGLRWAQKHSRGPTALFHTVGAYLQGIQGFELNALRGGHDGQNPGKGEIDSAARQGARYWSRLQFKKLNGRYSHILEYTQWPPYASNHPNKVHPSGEVKKGHRRQ</sequence>
<protein>
    <submittedName>
        <fullName evidence="2">Uncharacterized protein</fullName>
    </submittedName>
</protein>
<evidence type="ECO:0000313" key="3">
    <source>
        <dbReference type="Proteomes" id="UP001219525"/>
    </source>
</evidence>
<dbReference type="EMBL" id="JARJCW010000048">
    <property type="protein sequence ID" value="KAJ7204144.1"/>
    <property type="molecule type" value="Genomic_DNA"/>
</dbReference>
<organism evidence="2 3">
    <name type="scientific">Mycena pura</name>
    <dbReference type="NCBI Taxonomy" id="153505"/>
    <lineage>
        <taxon>Eukaryota</taxon>
        <taxon>Fungi</taxon>
        <taxon>Dikarya</taxon>
        <taxon>Basidiomycota</taxon>
        <taxon>Agaricomycotina</taxon>
        <taxon>Agaricomycetes</taxon>
        <taxon>Agaricomycetidae</taxon>
        <taxon>Agaricales</taxon>
        <taxon>Marasmiineae</taxon>
        <taxon>Mycenaceae</taxon>
        <taxon>Mycena</taxon>
    </lineage>
</organism>
<gene>
    <name evidence="2" type="ORF">GGX14DRAFT_647670</name>
</gene>
<name>A0AAD6VAF3_9AGAR</name>
<comment type="caution">
    <text evidence="2">The sequence shown here is derived from an EMBL/GenBank/DDBJ whole genome shotgun (WGS) entry which is preliminary data.</text>
</comment>